<reference evidence="1 2" key="1">
    <citation type="journal article" date="2022" name="Genome Biol. Evol.">
        <title>The Spruce Budworm Genome: Reconstructing the Evolutionary History of Antifreeze Proteins.</title>
        <authorList>
            <person name="Beliveau C."/>
            <person name="Gagne P."/>
            <person name="Picq S."/>
            <person name="Vernygora O."/>
            <person name="Keeling C.I."/>
            <person name="Pinkney K."/>
            <person name="Doucet D."/>
            <person name="Wen F."/>
            <person name="Johnston J.S."/>
            <person name="Maaroufi H."/>
            <person name="Boyle B."/>
            <person name="Laroche J."/>
            <person name="Dewar K."/>
            <person name="Juretic N."/>
            <person name="Blackburn G."/>
            <person name="Nisole A."/>
            <person name="Brunet B."/>
            <person name="Brandao M."/>
            <person name="Lumley L."/>
            <person name="Duan J."/>
            <person name="Quan G."/>
            <person name="Lucarotti C.J."/>
            <person name="Roe A.D."/>
            <person name="Sperling F.A.H."/>
            <person name="Levesque R.C."/>
            <person name="Cusson M."/>
        </authorList>
    </citation>
    <scope>NUCLEOTIDE SEQUENCE [LARGE SCALE GENOMIC DNA]</scope>
    <source>
        <strain evidence="1">Glfc:IPQL:Cfum</strain>
    </source>
</reference>
<evidence type="ECO:0000313" key="2">
    <source>
        <dbReference type="Proteomes" id="UP001064048"/>
    </source>
</evidence>
<name>A0ACC0KPC4_CHOFU</name>
<dbReference type="EMBL" id="CM046118">
    <property type="protein sequence ID" value="KAI8438431.1"/>
    <property type="molecule type" value="Genomic_DNA"/>
</dbReference>
<gene>
    <name evidence="1" type="ORF">MSG28_010951</name>
</gene>
<dbReference type="Proteomes" id="UP001064048">
    <property type="component" value="Chromosome 18"/>
</dbReference>
<protein>
    <submittedName>
        <fullName evidence="1">Uncharacterized protein</fullName>
    </submittedName>
</protein>
<organism evidence="1 2">
    <name type="scientific">Choristoneura fumiferana</name>
    <name type="common">Spruce budworm moth</name>
    <name type="synonym">Archips fumiferana</name>
    <dbReference type="NCBI Taxonomy" id="7141"/>
    <lineage>
        <taxon>Eukaryota</taxon>
        <taxon>Metazoa</taxon>
        <taxon>Ecdysozoa</taxon>
        <taxon>Arthropoda</taxon>
        <taxon>Hexapoda</taxon>
        <taxon>Insecta</taxon>
        <taxon>Pterygota</taxon>
        <taxon>Neoptera</taxon>
        <taxon>Endopterygota</taxon>
        <taxon>Lepidoptera</taxon>
        <taxon>Glossata</taxon>
        <taxon>Ditrysia</taxon>
        <taxon>Tortricoidea</taxon>
        <taxon>Tortricidae</taxon>
        <taxon>Tortricinae</taxon>
        <taxon>Choristoneura</taxon>
    </lineage>
</organism>
<sequence length="311" mass="36006">MTTCSDFTKMAFSCTRYRLIVVILLSLIMWQLFSMFPGDSAKRSTKLAQEGIVELEDDKFNIHKQDKVKVRVYYEALCPDSKHFFMRHLWPVTEKLSEFLEIALIPYGKATTKEENGQYYFQCQHGETECYANKIHACSIETIGNMTMLEYKDGVSEHCALALWQRRAMFRDTLPVLSALVAFAYGGKDTPVFSDEIKEIIQHVHNECVSKTGATEEDIANCENGIFKEDPKLKCYMFCLMEEASLVDENDNVDYDMMVSLIPEQYFDRVTKIILGCKHLDTPDKDKCQRAFDVHKCSYEKDPHVRFYLIS</sequence>
<accession>A0ACC0KPC4</accession>
<evidence type="ECO:0000313" key="1">
    <source>
        <dbReference type="EMBL" id="KAI8438431.1"/>
    </source>
</evidence>
<keyword evidence="2" id="KW-1185">Reference proteome</keyword>
<comment type="caution">
    <text evidence="1">The sequence shown here is derived from an EMBL/GenBank/DDBJ whole genome shotgun (WGS) entry which is preliminary data.</text>
</comment>
<proteinExistence type="predicted"/>